<comment type="caution">
    <text evidence="2">The sequence shown here is derived from an EMBL/GenBank/DDBJ whole genome shotgun (WGS) entry which is preliminary data.</text>
</comment>
<dbReference type="Proteomes" id="UP000887013">
    <property type="component" value="Unassembled WGS sequence"/>
</dbReference>
<dbReference type="EMBL" id="BMAW01097720">
    <property type="protein sequence ID" value="GFS81256.1"/>
    <property type="molecule type" value="Genomic_DNA"/>
</dbReference>
<keyword evidence="3" id="KW-1185">Reference proteome</keyword>
<dbReference type="AlphaFoldDB" id="A0A8X6MWG8"/>
<proteinExistence type="predicted"/>
<accession>A0A8X6MWG8</accession>
<gene>
    <name evidence="2" type="ORF">NPIL_608301</name>
</gene>
<evidence type="ECO:0000313" key="2">
    <source>
        <dbReference type="EMBL" id="GFS81256.1"/>
    </source>
</evidence>
<name>A0A8X6MWG8_NEPPI</name>
<evidence type="ECO:0000313" key="3">
    <source>
        <dbReference type="Proteomes" id="UP000887013"/>
    </source>
</evidence>
<feature type="region of interest" description="Disordered" evidence="1">
    <location>
        <begin position="1"/>
        <end position="26"/>
    </location>
</feature>
<reference evidence="2" key="1">
    <citation type="submission" date="2020-08" db="EMBL/GenBank/DDBJ databases">
        <title>Multicomponent nature underlies the extraordinary mechanical properties of spider dragline silk.</title>
        <authorList>
            <person name="Kono N."/>
            <person name="Nakamura H."/>
            <person name="Mori M."/>
            <person name="Yoshida Y."/>
            <person name="Ohtoshi R."/>
            <person name="Malay A.D."/>
            <person name="Moran D.A.P."/>
            <person name="Tomita M."/>
            <person name="Numata K."/>
            <person name="Arakawa K."/>
        </authorList>
    </citation>
    <scope>NUCLEOTIDE SEQUENCE</scope>
</reference>
<feature type="compositionally biased region" description="Polar residues" evidence="1">
    <location>
        <begin position="1"/>
        <end position="10"/>
    </location>
</feature>
<sequence length="113" mass="12751">MFENAVSNAVSKRIKRGKGPHPSFSSLRRRVGSHFDLTPPPLPRVPFVVCRRKQCYAFGIRFVGVKAGNENKGATHKARSIVRYTLGRSLYAYLKFASLDSFLSFDVDEITEE</sequence>
<evidence type="ECO:0000256" key="1">
    <source>
        <dbReference type="SAM" id="MobiDB-lite"/>
    </source>
</evidence>
<protein>
    <submittedName>
        <fullName evidence="2">Uncharacterized protein</fullName>
    </submittedName>
</protein>
<organism evidence="2 3">
    <name type="scientific">Nephila pilipes</name>
    <name type="common">Giant wood spider</name>
    <name type="synonym">Nephila maculata</name>
    <dbReference type="NCBI Taxonomy" id="299642"/>
    <lineage>
        <taxon>Eukaryota</taxon>
        <taxon>Metazoa</taxon>
        <taxon>Ecdysozoa</taxon>
        <taxon>Arthropoda</taxon>
        <taxon>Chelicerata</taxon>
        <taxon>Arachnida</taxon>
        <taxon>Araneae</taxon>
        <taxon>Araneomorphae</taxon>
        <taxon>Entelegynae</taxon>
        <taxon>Araneoidea</taxon>
        <taxon>Nephilidae</taxon>
        <taxon>Nephila</taxon>
    </lineage>
</organism>